<feature type="transmembrane region" description="Helical" evidence="1">
    <location>
        <begin position="122"/>
        <end position="143"/>
    </location>
</feature>
<comment type="caution">
    <text evidence="2">The sequence shown here is derived from an EMBL/GenBank/DDBJ whole genome shotgun (WGS) entry which is preliminary data.</text>
</comment>
<dbReference type="AlphaFoldDB" id="A0A8H5J738"/>
<keyword evidence="1" id="KW-0812">Transmembrane</keyword>
<protein>
    <recommendedName>
        <fullName evidence="4">Transmembrane protein</fullName>
    </recommendedName>
</protein>
<dbReference type="Proteomes" id="UP000574317">
    <property type="component" value="Unassembled WGS sequence"/>
</dbReference>
<evidence type="ECO:0008006" key="4">
    <source>
        <dbReference type="Google" id="ProtNLM"/>
    </source>
</evidence>
<proteinExistence type="predicted"/>
<gene>
    <name evidence="2" type="ORF">FNAPI_7841</name>
</gene>
<evidence type="ECO:0000313" key="2">
    <source>
        <dbReference type="EMBL" id="KAF5550039.1"/>
    </source>
</evidence>
<evidence type="ECO:0000256" key="1">
    <source>
        <dbReference type="SAM" id="Phobius"/>
    </source>
</evidence>
<accession>A0A8H5J738</accession>
<sequence length="180" mass="20566">MSAEIDPSNQSPWYEGLQSDVFWVFTIFIILDSIWSEQQLFFLRWKDKGQEDTQSSATPPKPPLGMNFKDHITSRLRQYLVLLFCALPILGEIAHGLDVLKTVWRLSVSLVQWYYPVDTRPFLLGIIMFSPIAIPLLGVWFVVGGAGYGIVSTQIELFVEVWKFKPNARPDLSLACKEEV</sequence>
<evidence type="ECO:0000313" key="3">
    <source>
        <dbReference type="Proteomes" id="UP000574317"/>
    </source>
</evidence>
<keyword evidence="1" id="KW-1133">Transmembrane helix</keyword>
<keyword evidence="3" id="KW-1185">Reference proteome</keyword>
<name>A0A8H5J738_9HYPO</name>
<organism evidence="2 3">
    <name type="scientific">Fusarium napiforme</name>
    <dbReference type="NCBI Taxonomy" id="42672"/>
    <lineage>
        <taxon>Eukaryota</taxon>
        <taxon>Fungi</taxon>
        <taxon>Dikarya</taxon>
        <taxon>Ascomycota</taxon>
        <taxon>Pezizomycotina</taxon>
        <taxon>Sordariomycetes</taxon>
        <taxon>Hypocreomycetidae</taxon>
        <taxon>Hypocreales</taxon>
        <taxon>Nectriaceae</taxon>
        <taxon>Fusarium</taxon>
        <taxon>Fusarium fujikuroi species complex</taxon>
    </lineage>
</organism>
<reference evidence="2 3" key="1">
    <citation type="submission" date="2020-05" db="EMBL/GenBank/DDBJ databases">
        <title>Identification and distribution of gene clusters putatively required for synthesis of sphingolipid metabolism inhibitors in phylogenetically diverse species of the filamentous fungus Fusarium.</title>
        <authorList>
            <person name="Kim H.-S."/>
            <person name="Busman M."/>
            <person name="Brown D.W."/>
            <person name="Divon H."/>
            <person name="Uhlig S."/>
            <person name="Proctor R.H."/>
        </authorList>
    </citation>
    <scope>NUCLEOTIDE SEQUENCE [LARGE SCALE GENOMIC DNA]</scope>
    <source>
        <strain evidence="2 3">NRRL 25196</strain>
    </source>
</reference>
<feature type="transmembrane region" description="Helical" evidence="1">
    <location>
        <begin position="79"/>
        <end position="97"/>
    </location>
</feature>
<keyword evidence="1" id="KW-0472">Membrane</keyword>
<dbReference type="EMBL" id="JAAOAO010000290">
    <property type="protein sequence ID" value="KAF5550039.1"/>
    <property type="molecule type" value="Genomic_DNA"/>
</dbReference>